<evidence type="ECO:0000313" key="2">
    <source>
        <dbReference type="Proteomes" id="UP000197138"/>
    </source>
</evidence>
<sequence length="75" mass="8115">MNSEMQSESCSMVLGVLGCVQACFRVSFTRSWIGRLGSPIRKGVCESSGVPRLKQDASENALGCTIGHFGTKRDF</sequence>
<dbReference type="EMBL" id="MTKT01003649">
    <property type="protein sequence ID" value="OWM74715.1"/>
    <property type="molecule type" value="Genomic_DNA"/>
</dbReference>
<dbReference type="AlphaFoldDB" id="A0A218WPH6"/>
<gene>
    <name evidence="1" type="ORF">CDL15_Pgr008293</name>
</gene>
<reference evidence="2" key="1">
    <citation type="journal article" date="2017" name="Plant J.">
        <title>The pomegranate (Punica granatum L.) genome and the genomics of punicalagin biosynthesis.</title>
        <authorList>
            <person name="Qin G."/>
            <person name="Xu C."/>
            <person name="Ming R."/>
            <person name="Tang H."/>
            <person name="Guyot R."/>
            <person name="Kramer E.M."/>
            <person name="Hu Y."/>
            <person name="Yi X."/>
            <person name="Qi Y."/>
            <person name="Xu X."/>
            <person name="Gao Z."/>
            <person name="Pan H."/>
            <person name="Jian J."/>
            <person name="Tian Y."/>
            <person name="Yue Z."/>
            <person name="Xu Y."/>
        </authorList>
    </citation>
    <scope>NUCLEOTIDE SEQUENCE [LARGE SCALE GENOMIC DNA]</scope>
    <source>
        <strain evidence="2">cv. Dabenzi</strain>
    </source>
</reference>
<proteinExistence type="predicted"/>
<name>A0A218WPH6_PUNGR</name>
<organism evidence="1 2">
    <name type="scientific">Punica granatum</name>
    <name type="common">Pomegranate</name>
    <dbReference type="NCBI Taxonomy" id="22663"/>
    <lineage>
        <taxon>Eukaryota</taxon>
        <taxon>Viridiplantae</taxon>
        <taxon>Streptophyta</taxon>
        <taxon>Embryophyta</taxon>
        <taxon>Tracheophyta</taxon>
        <taxon>Spermatophyta</taxon>
        <taxon>Magnoliopsida</taxon>
        <taxon>eudicotyledons</taxon>
        <taxon>Gunneridae</taxon>
        <taxon>Pentapetalae</taxon>
        <taxon>rosids</taxon>
        <taxon>malvids</taxon>
        <taxon>Myrtales</taxon>
        <taxon>Lythraceae</taxon>
        <taxon>Punica</taxon>
    </lineage>
</organism>
<dbReference type="Proteomes" id="UP000197138">
    <property type="component" value="Unassembled WGS sequence"/>
</dbReference>
<protein>
    <submittedName>
        <fullName evidence="1">Uncharacterized protein</fullName>
    </submittedName>
</protein>
<evidence type="ECO:0000313" key="1">
    <source>
        <dbReference type="EMBL" id="OWM74715.1"/>
    </source>
</evidence>
<comment type="caution">
    <text evidence="1">The sequence shown here is derived from an EMBL/GenBank/DDBJ whole genome shotgun (WGS) entry which is preliminary data.</text>
</comment>
<accession>A0A218WPH6</accession>